<dbReference type="AlphaFoldDB" id="A0A1N7C4E1"/>
<protein>
    <submittedName>
        <fullName evidence="3">DNA-binding transcriptional regulator, MerR family</fullName>
    </submittedName>
</protein>
<dbReference type="RefSeq" id="WP_045850800.1">
    <property type="nucleotide sequence ID" value="NZ_FTLX01000011.1"/>
</dbReference>
<gene>
    <name evidence="2" type="ORF">B1B05_17305</name>
    <name evidence="3" type="ORF">SAMN05443094_11158</name>
</gene>
<dbReference type="OrthoDB" id="2864600at2"/>
<sequence>MNQTEDLNEVHLTVKEAAGYIEESPGVVRNWLRELKTHIPVKQGKNGYNYFDQPALERLMLIRRLNREQGYSLKQIEYYLATGEEKITPEPVHGAAENIRGDLAVIMERLDLQEQFNQALVTKLDEQQHYIKESLNRRDQLLLESLKASQEARKAEVKKKRFFSWIGTR</sequence>
<dbReference type="Proteomes" id="UP000215545">
    <property type="component" value="Unassembled WGS sequence"/>
</dbReference>
<dbReference type="GO" id="GO:0003677">
    <property type="term" value="F:DNA binding"/>
    <property type="evidence" value="ECO:0007669"/>
    <property type="project" value="UniProtKB-KW"/>
</dbReference>
<reference evidence="5" key="2">
    <citation type="submission" date="2017-03" db="EMBL/GenBank/DDBJ databases">
        <title>Bacillus sp. V-88(T) DSM27956, whole genome shotgun sequencing project.</title>
        <authorList>
            <person name="Dastager S.G."/>
            <person name="Neurgaonkar P.S."/>
            <person name="Dharne M.S."/>
        </authorList>
    </citation>
    <scope>NUCLEOTIDE SEQUENCE [LARGE SCALE GENOMIC DNA]</scope>
    <source>
        <strain evidence="5">DSM 25145</strain>
    </source>
</reference>
<dbReference type="EMBL" id="MWSK01000011">
    <property type="protein sequence ID" value="OXS74230.1"/>
    <property type="molecule type" value="Genomic_DNA"/>
</dbReference>
<keyword evidence="5" id="KW-1185">Reference proteome</keyword>
<reference evidence="3 4" key="1">
    <citation type="submission" date="2017-01" db="EMBL/GenBank/DDBJ databases">
        <authorList>
            <person name="Mah S.A."/>
            <person name="Swanson W.J."/>
            <person name="Moy G.W."/>
            <person name="Vacquier V.D."/>
        </authorList>
    </citation>
    <scope>NUCLEOTIDE SEQUENCE [LARGE SCALE GENOMIC DNA]</scope>
    <source>
        <strain evidence="3 4">NIO-1016</strain>
    </source>
</reference>
<feature type="domain" description="HTH merR-type" evidence="1">
    <location>
        <begin position="13"/>
        <end position="80"/>
    </location>
</feature>
<reference evidence="2" key="3">
    <citation type="submission" date="2017-03" db="EMBL/GenBank/DDBJ databases">
        <authorList>
            <person name="Dastager S.G."/>
            <person name="Neurgaonkar P.S."/>
            <person name="Dharne M.S."/>
        </authorList>
    </citation>
    <scope>NUCLEOTIDE SEQUENCE</scope>
    <source>
        <strain evidence="2">DSM 25145</strain>
    </source>
</reference>
<dbReference type="EMBL" id="FTLX01000011">
    <property type="protein sequence ID" value="SIR58324.1"/>
    <property type="molecule type" value="Genomic_DNA"/>
</dbReference>
<evidence type="ECO:0000313" key="4">
    <source>
        <dbReference type="Proteomes" id="UP000186385"/>
    </source>
</evidence>
<keyword evidence="3" id="KW-0238">DNA-binding</keyword>
<dbReference type="STRING" id="1017273.SAMN05443094_11158"/>
<dbReference type="InterPro" id="IPR000551">
    <property type="entry name" value="MerR-type_HTH_dom"/>
</dbReference>
<dbReference type="SUPFAM" id="SSF46955">
    <property type="entry name" value="Putative DNA-binding domain"/>
    <property type="match status" value="1"/>
</dbReference>
<proteinExistence type="predicted"/>
<name>A0A1N7C4E1_9BACI</name>
<dbReference type="CDD" id="cd00592">
    <property type="entry name" value="HTH_MerR-like"/>
    <property type="match status" value="1"/>
</dbReference>
<dbReference type="GO" id="GO:0006355">
    <property type="term" value="P:regulation of DNA-templated transcription"/>
    <property type="evidence" value="ECO:0007669"/>
    <property type="project" value="InterPro"/>
</dbReference>
<evidence type="ECO:0000313" key="2">
    <source>
        <dbReference type="EMBL" id="OXS74230.1"/>
    </source>
</evidence>
<accession>A0A1N7C4E1</accession>
<dbReference type="Pfam" id="PF13411">
    <property type="entry name" value="MerR_1"/>
    <property type="match status" value="1"/>
</dbReference>
<dbReference type="Proteomes" id="UP000186385">
    <property type="component" value="Unassembled WGS sequence"/>
</dbReference>
<organism evidence="3 4">
    <name type="scientific">Domibacillus enclensis</name>
    <dbReference type="NCBI Taxonomy" id="1017273"/>
    <lineage>
        <taxon>Bacteria</taxon>
        <taxon>Bacillati</taxon>
        <taxon>Bacillota</taxon>
        <taxon>Bacilli</taxon>
        <taxon>Bacillales</taxon>
        <taxon>Bacillaceae</taxon>
        <taxon>Domibacillus</taxon>
    </lineage>
</organism>
<dbReference type="Gene3D" id="1.10.1660.10">
    <property type="match status" value="1"/>
</dbReference>
<evidence type="ECO:0000313" key="3">
    <source>
        <dbReference type="EMBL" id="SIR58324.1"/>
    </source>
</evidence>
<dbReference type="InterPro" id="IPR009061">
    <property type="entry name" value="DNA-bd_dom_put_sf"/>
</dbReference>
<evidence type="ECO:0000259" key="1">
    <source>
        <dbReference type="Pfam" id="PF13411"/>
    </source>
</evidence>
<evidence type="ECO:0000313" key="5">
    <source>
        <dbReference type="Proteomes" id="UP000215545"/>
    </source>
</evidence>